<keyword evidence="1" id="KW-0812">Transmembrane</keyword>
<feature type="domain" description="Immunoglobulin" evidence="3">
    <location>
        <begin position="295"/>
        <end position="404"/>
    </location>
</feature>
<dbReference type="InterPro" id="IPR024303">
    <property type="entry name" value="NK_rcpt_2B4_Ig_dom"/>
</dbReference>
<dbReference type="InterPro" id="IPR003599">
    <property type="entry name" value="Ig_sub"/>
</dbReference>
<organism evidence="4 5">
    <name type="scientific">Cyprinus carpio</name>
    <name type="common">Common carp</name>
    <dbReference type="NCBI Taxonomy" id="7962"/>
    <lineage>
        <taxon>Eukaryota</taxon>
        <taxon>Metazoa</taxon>
        <taxon>Chordata</taxon>
        <taxon>Craniata</taxon>
        <taxon>Vertebrata</taxon>
        <taxon>Euteleostomi</taxon>
        <taxon>Actinopterygii</taxon>
        <taxon>Neopterygii</taxon>
        <taxon>Teleostei</taxon>
        <taxon>Ostariophysi</taxon>
        <taxon>Cypriniformes</taxon>
        <taxon>Cyprinidae</taxon>
        <taxon>Cyprininae</taxon>
        <taxon>Cyprinus</taxon>
    </lineage>
</organism>
<accession>A0A8C1RMW1</accession>
<keyword evidence="1" id="KW-0472">Membrane</keyword>
<reference evidence="4" key="2">
    <citation type="submission" date="2025-09" db="UniProtKB">
        <authorList>
            <consortium name="Ensembl"/>
        </authorList>
    </citation>
    <scope>IDENTIFICATION</scope>
</reference>
<dbReference type="PANTHER" id="PTHR21063:SF4">
    <property type="entry name" value="CD48 ANTIGEN-RELATED"/>
    <property type="match status" value="1"/>
</dbReference>
<dbReference type="Ensembl" id="ENSCCRT00010130679.1">
    <property type="protein sequence ID" value="ENSCCRP00010117616.1"/>
    <property type="gene ID" value="ENSCCRG00010051526.1"/>
</dbReference>
<feature type="transmembrane region" description="Helical" evidence="1">
    <location>
        <begin position="254"/>
        <end position="279"/>
    </location>
</feature>
<evidence type="ECO:0000313" key="4">
    <source>
        <dbReference type="Ensembl" id="ENSCCRP00010117616.1"/>
    </source>
</evidence>
<feature type="chain" id="PRO_5034356370" description="Immunoglobulin domain-containing protein" evidence="2">
    <location>
        <begin position="27"/>
        <end position="549"/>
    </location>
</feature>
<dbReference type="InterPro" id="IPR036179">
    <property type="entry name" value="Ig-like_dom_sf"/>
</dbReference>
<dbReference type="PANTHER" id="PTHR21063">
    <property type="entry name" value="LFA-3"/>
    <property type="match status" value="1"/>
</dbReference>
<keyword evidence="5" id="KW-1185">Reference proteome</keyword>
<dbReference type="AlphaFoldDB" id="A0A8C1RMW1"/>
<feature type="signal peptide" evidence="2">
    <location>
        <begin position="1"/>
        <end position="26"/>
    </location>
</feature>
<dbReference type="Pfam" id="PF11465">
    <property type="entry name" value="Receptor_2B4"/>
    <property type="match status" value="1"/>
</dbReference>
<sequence length="549" mass="60911">MKILLYKNMWNMLMLVLFFSLAGVSGSETDATEPVSVMEGDSVTLHTDVTEILNGDTILWMFGSKDSLISQIGRKDNFTSFFVTDDVRFGGRLQVDQKSGSLTIRNTRIRHSGQYKITITREKITYKIFIVNVLAVVGDTDGVKSVSVSVKEGDPVTLNPDAEMHKDALMLWRFVEKGILLAKVDIETNNTSLNNDNERFRDRLELDQTGSLTIKNTRITDSGLYELQIRGSESLQRFFVSVSALPDTGLSPGAIAGICLGVIVPVLLLVAAAVALAYYRQRISKLKSRITVIGEDQKPLMEGDSVTLRTGLTEIPTDDTIEWWYEVEGSLIAKINGESIETSDGADGRFRSKLSLNANGDLTINNIRTIHSGLYKLKIISSNRSCRGTITGKPICKRFSVTISVKSEQVKEGESVTFQTEALIQRGDMILWTFGALNLLVIRAELTGNDSIHEDFRNRLEMDHQTGSLTIRNITIKDSGHFKLQIINHKKTTFGRFNVTVTASMGNQLSESVTVMMPLLSGDVADGVNQQLETSNFNEIRHAHQCQSL</sequence>
<feature type="domain" description="Immunoglobulin" evidence="3">
    <location>
        <begin position="145"/>
        <end position="243"/>
    </location>
</feature>
<dbReference type="Proteomes" id="UP000694427">
    <property type="component" value="Unplaced"/>
</dbReference>
<reference evidence="4" key="1">
    <citation type="submission" date="2025-08" db="UniProtKB">
        <authorList>
            <consortium name="Ensembl"/>
        </authorList>
    </citation>
    <scope>IDENTIFICATION</scope>
</reference>
<dbReference type="SUPFAM" id="SSF48726">
    <property type="entry name" value="Immunoglobulin"/>
    <property type="match status" value="4"/>
</dbReference>
<proteinExistence type="predicted"/>
<feature type="domain" description="Immunoglobulin" evidence="3">
    <location>
        <begin position="405"/>
        <end position="502"/>
    </location>
</feature>
<name>A0A8C1RMW1_CYPCA</name>
<dbReference type="SMART" id="SM00409">
    <property type="entry name" value="IG"/>
    <property type="match status" value="4"/>
</dbReference>
<evidence type="ECO:0000256" key="1">
    <source>
        <dbReference type="SAM" id="Phobius"/>
    </source>
</evidence>
<dbReference type="Gene3D" id="2.60.40.10">
    <property type="entry name" value="Immunoglobulins"/>
    <property type="match status" value="4"/>
</dbReference>
<keyword evidence="1" id="KW-1133">Transmembrane helix</keyword>
<evidence type="ECO:0000256" key="2">
    <source>
        <dbReference type="SAM" id="SignalP"/>
    </source>
</evidence>
<evidence type="ECO:0000259" key="3">
    <source>
        <dbReference type="SMART" id="SM00409"/>
    </source>
</evidence>
<dbReference type="InterPro" id="IPR013783">
    <property type="entry name" value="Ig-like_fold"/>
</dbReference>
<feature type="domain" description="Immunoglobulin" evidence="3">
    <location>
        <begin position="32"/>
        <end position="134"/>
    </location>
</feature>
<evidence type="ECO:0000313" key="5">
    <source>
        <dbReference type="Proteomes" id="UP000694427"/>
    </source>
</evidence>
<keyword evidence="2" id="KW-0732">Signal</keyword>
<protein>
    <recommendedName>
        <fullName evidence="3">Immunoglobulin domain-containing protein</fullName>
    </recommendedName>
</protein>